<dbReference type="GO" id="GO:0043709">
    <property type="term" value="P:cell adhesion involved in single-species biofilm formation"/>
    <property type="evidence" value="ECO:0007669"/>
    <property type="project" value="TreeGrafter"/>
</dbReference>
<dbReference type="OrthoDB" id="6495165at2"/>
<evidence type="ECO:0008006" key="4">
    <source>
        <dbReference type="Google" id="ProtNLM"/>
    </source>
</evidence>
<evidence type="ECO:0000256" key="1">
    <source>
        <dbReference type="SAM" id="SignalP"/>
    </source>
</evidence>
<dbReference type="Gene3D" id="2.60.40.1090">
    <property type="entry name" value="Fimbrial-type adhesion domain"/>
    <property type="match status" value="1"/>
</dbReference>
<dbReference type="InterPro" id="IPR008966">
    <property type="entry name" value="Adhesion_dom_sf"/>
</dbReference>
<dbReference type="PANTHER" id="PTHR33420:SF27">
    <property type="entry name" value="PROTEIN FIMG"/>
    <property type="match status" value="1"/>
</dbReference>
<evidence type="ECO:0000313" key="2">
    <source>
        <dbReference type="EMBL" id="AVF34804.1"/>
    </source>
</evidence>
<feature type="signal peptide" evidence="1">
    <location>
        <begin position="1"/>
        <end position="29"/>
    </location>
</feature>
<dbReference type="AlphaFoldDB" id="A0A2L1UPE1"/>
<dbReference type="Proteomes" id="UP000239197">
    <property type="component" value="Chromosome"/>
</dbReference>
<dbReference type="InterPro" id="IPR036937">
    <property type="entry name" value="Adhesion_dom_fimbrial_sf"/>
</dbReference>
<keyword evidence="1" id="KW-0732">Signal</keyword>
<sequence>MNFQRNKQHLATVLMLGAAFVLTSQAAKADTIMNITGNIKASPCSINVPTGGLNVDLGQNIQASGLVAAGTASDWKSFSIALTACPTSTTAVTLTMSGTPDDADSTMYVNTGTAENAQIEVQSSDGTRLGNAAKYSKEIDAASRGAEFDLQARAYTVNGNVTPGTISGVLLATFTYN</sequence>
<proteinExistence type="predicted"/>
<dbReference type="GO" id="GO:0009289">
    <property type="term" value="C:pilus"/>
    <property type="evidence" value="ECO:0007669"/>
    <property type="project" value="InterPro"/>
</dbReference>
<gene>
    <name evidence="2" type="ORF">BV494_07590</name>
</gene>
<reference evidence="3" key="1">
    <citation type="submission" date="2017-01" db="EMBL/GenBank/DDBJ databases">
        <title>Genome sequence of Rouxiella sp. ERMR1:05.</title>
        <authorList>
            <person name="Kumar R."/>
            <person name="Singh D."/>
            <person name="Kumar S."/>
        </authorList>
    </citation>
    <scope>NUCLEOTIDE SEQUENCE [LARGE SCALE GENOMIC DNA]</scope>
    <source>
        <strain evidence="3">ERMR1:05</strain>
    </source>
</reference>
<organism evidence="2 3">
    <name type="scientific">Rahnella sikkimica</name>
    <dbReference type="NCBI Taxonomy" id="1805933"/>
    <lineage>
        <taxon>Bacteria</taxon>
        <taxon>Pseudomonadati</taxon>
        <taxon>Pseudomonadota</taxon>
        <taxon>Gammaproteobacteria</taxon>
        <taxon>Enterobacterales</taxon>
        <taxon>Yersiniaceae</taxon>
        <taxon>Rahnella</taxon>
    </lineage>
</organism>
<protein>
    <recommendedName>
        <fullName evidence="4">Fimbrial protein</fullName>
    </recommendedName>
</protein>
<dbReference type="RefSeq" id="WP_104922321.1">
    <property type="nucleotide sequence ID" value="NZ_CP019062.1"/>
</dbReference>
<dbReference type="PANTHER" id="PTHR33420">
    <property type="entry name" value="FIMBRIAL SUBUNIT ELFA-RELATED"/>
    <property type="match status" value="1"/>
</dbReference>
<dbReference type="SUPFAM" id="SSF49401">
    <property type="entry name" value="Bacterial adhesins"/>
    <property type="match status" value="1"/>
</dbReference>
<accession>A0A2L1UPE1</accession>
<feature type="chain" id="PRO_5014811256" description="Fimbrial protein" evidence="1">
    <location>
        <begin position="30"/>
        <end position="177"/>
    </location>
</feature>
<name>A0A2L1UPE1_9GAMM</name>
<keyword evidence="3" id="KW-1185">Reference proteome</keyword>
<dbReference type="EMBL" id="CP019062">
    <property type="protein sequence ID" value="AVF34804.1"/>
    <property type="molecule type" value="Genomic_DNA"/>
</dbReference>
<dbReference type="KEGG" id="rox:BV494_07590"/>
<dbReference type="InterPro" id="IPR050263">
    <property type="entry name" value="Bact_Fimbrial_Adh_Pro"/>
</dbReference>
<evidence type="ECO:0000313" key="3">
    <source>
        <dbReference type="Proteomes" id="UP000239197"/>
    </source>
</evidence>